<evidence type="ECO:0008006" key="4">
    <source>
        <dbReference type="Google" id="ProtNLM"/>
    </source>
</evidence>
<keyword evidence="1" id="KW-0732">Signal</keyword>
<gene>
    <name evidence="2" type="ORF">BSTOLATCC_MIC34728</name>
</gene>
<name>A0AAU9JD62_9CILI</name>
<proteinExistence type="predicted"/>
<feature type="signal peptide" evidence="1">
    <location>
        <begin position="1"/>
        <end position="16"/>
    </location>
</feature>
<accession>A0AAU9JD62</accession>
<reference evidence="2" key="1">
    <citation type="submission" date="2021-09" db="EMBL/GenBank/DDBJ databases">
        <authorList>
            <consortium name="AG Swart"/>
            <person name="Singh M."/>
            <person name="Singh A."/>
            <person name="Seah K."/>
            <person name="Emmerich C."/>
        </authorList>
    </citation>
    <scope>NUCLEOTIDE SEQUENCE</scope>
    <source>
        <strain evidence="2">ATCC30299</strain>
    </source>
</reference>
<feature type="chain" id="PRO_5043605729" description="Dickkopf N-terminal cysteine-rich domain-containing protein" evidence="1">
    <location>
        <begin position="17"/>
        <end position="368"/>
    </location>
</feature>
<protein>
    <recommendedName>
        <fullName evidence="4">Dickkopf N-terminal cysteine-rich domain-containing protein</fullName>
    </recommendedName>
</protein>
<evidence type="ECO:0000256" key="1">
    <source>
        <dbReference type="SAM" id="SignalP"/>
    </source>
</evidence>
<keyword evidence="3" id="KW-1185">Reference proteome</keyword>
<dbReference type="AlphaFoldDB" id="A0AAU9JD62"/>
<organism evidence="2 3">
    <name type="scientific">Blepharisma stoltei</name>
    <dbReference type="NCBI Taxonomy" id="1481888"/>
    <lineage>
        <taxon>Eukaryota</taxon>
        <taxon>Sar</taxon>
        <taxon>Alveolata</taxon>
        <taxon>Ciliophora</taxon>
        <taxon>Postciliodesmatophora</taxon>
        <taxon>Heterotrichea</taxon>
        <taxon>Heterotrichida</taxon>
        <taxon>Blepharismidae</taxon>
        <taxon>Blepharisma</taxon>
    </lineage>
</organism>
<sequence length="368" mass="41665">MIFLFLSFLSTIPVLAFETCSAYSCKHQSQKFVEDTCSFYEAESDRYWLHSCQNDLSYYCSPVIGKNTTCSLPQAKTKSSLKWPGESCRTTDDCKYNYIGECVENVCQGSPVFGFCSDSHFCEPGAFCNNQKICVKQFPDGVQDCENDYECENGSGCDGGICRKYLSIKINQEVSQCLSNSNLLCESSYCFTNSTENKHYCLSSLGKNKKNPVECSTDEECMSKVDTISGVSLSPGCHCGINPKGKKFCGILPGDDEYLYYLGQLATWYRSDEIKKCNTMRRHHQTCILDNWRENDAYKLMFLRETVVKYVDIQENDYCIETMINSEYFELAHRYMHTINKDPHGSLVGQSGSMLIGSLSLIVSMVFN</sequence>
<evidence type="ECO:0000313" key="3">
    <source>
        <dbReference type="Proteomes" id="UP001162131"/>
    </source>
</evidence>
<dbReference type="Proteomes" id="UP001162131">
    <property type="component" value="Unassembled WGS sequence"/>
</dbReference>
<comment type="caution">
    <text evidence="2">The sequence shown here is derived from an EMBL/GenBank/DDBJ whole genome shotgun (WGS) entry which is preliminary data.</text>
</comment>
<evidence type="ECO:0000313" key="2">
    <source>
        <dbReference type="EMBL" id="CAG9323688.1"/>
    </source>
</evidence>
<dbReference type="EMBL" id="CAJZBQ010000035">
    <property type="protein sequence ID" value="CAG9323688.1"/>
    <property type="molecule type" value="Genomic_DNA"/>
</dbReference>